<dbReference type="Proteomes" id="UP000251314">
    <property type="component" value="Unassembled WGS sequence"/>
</dbReference>
<dbReference type="Proteomes" id="UP000774804">
    <property type="component" value="Unassembled WGS sequence"/>
</dbReference>
<evidence type="ECO:0000313" key="8">
    <source>
        <dbReference type="Proteomes" id="UP000251314"/>
    </source>
</evidence>
<proteinExistence type="predicted"/>
<dbReference type="EMBL" id="RCMK01000489">
    <property type="protein sequence ID" value="KAG2925913.1"/>
    <property type="molecule type" value="Genomic_DNA"/>
</dbReference>
<evidence type="ECO:0000256" key="1">
    <source>
        <dbReference type="SAM" id="MobiDB-lite"/>
    </source>
</evidence>
<reference evidence="7 8" key="1">
    <citation type="submission" date="2018-01" db="EMBL/GenBank/DDBJ databases">
        <title>Draft genome of the strawberry crown rot pathogen Phytophthora cactorum.</title>
        <authorList>
            <person name="Armitage A.D."/>
            <person name="Lysoe E."/>
            <person name="Nellist C.F."/>
            <person name="Harrison R.J."/>
            <person name="Brurberg M.B."/>
        </authorList>
    </citation>
    <scope>NUCLEOTIDE SEQUENCE [LARGE SCALE GENOMIC DNA]</scope>
    <source>
        <strain evidence="7 8">10300</strain>
    </source>
</reference>
<evidence type="ECO:0000313" key="7">
    <source>
        <dbReference type="EMBL" id="RAW42917.1"/>
    </source>
</evidence>
<dbReference type="AlphaFoldDB" id="A0A329T0Z6"/>
<dbReference type="Proteomes" id="UP000735874">
    <property type="component" value="Unassembled WGS sequence"/>
</dbReference>
<organism evidence="7 8">
    <name type="scientific">Phytophthora cactorum</name>
    <dbReference type="NCBI Taxonomy" id="29920"/>
    <lineage>
        <taxon>Eukaryota</taxon>
        <taxon>Sar</taxon>
        <taxon>Stramenopiles</taxon>
        <taxon>Oomycota</taxon>
        <taxon>Peronosporomycetes</taxon>
        <taxon>Peronosporales</taxon>
        <taxon>Peronosporaceae</taxon>
        <taxon>Phytophthora</taxon>
    </lineage>
</organism>
<name>A0A329T0Z6_9STRA</name>
<dbReference type="Proteomes" id="UP000697107">
    <property type="component" value="Unassembled WGS sequence"/>
</dbReference>
<evidence type="ECO:0000313" key="4">
    <source>
        <dbReference type="EMBL" id="KAG2925913.1"/>
    </source>
</evidence>
<evidence type="ECO:0000313" key="5">
    <source>
        <dbReference type="EMBL" id="KAG2964695.1"/>
    </source>
</evidence>
<dbReference type="EMBL" id="MJFZ01000009">
    <property type="protein sequence ID" value="RAW42917.1"/>
    <property type="molecule type" value="Genomic_DNA"/>
</dbReference>
<dbReference type="EMBL" id="RCML01001186">
    <property type="protein sequence ID" value="KAG2964695.1"/>
    <property type="molecule type" value="Genomic_DNA"/>
</dbReference>
<evidence type="ECO:0000313" key="2">
    <source>
        <dbReference type="EMBL" id="KAG2852119.1"/>
    </source>
</evidence>
<protein>
    <submittedName>
        <fullName evidence="7">Uncharacterized protein</fullName>
    </submittedName>
</protein>
<evidence type="ECO:0000313" key="3">
    <source>
        <dbReference type="EMBL" id="KAG2888452.1"/>
    </source>
</evidence>
<accession>A0A329T0Z6</accession>
<dbReference type="OrthoDB" id="166451at2759"/>
<dbReference type="EMBL" id="RCMI01001215">
    <property type="protein sequence ID" value="KAG2888452.1"/>
    <property type="molecule type" value="Genomic_DNA"/>
</dbReference>
<dbReference type="EMBL" id="RCMV01001203">
    <property type="protein sequence ID" value="KAG3209798.1"/>
    <property type="molecule type" value="Genomic_DNA"/>
</dbReference>
<gene>
    <name evidence="7" type="ORF">PC110_g867</name>
    <name evidence="2" type="ORF">PC113_g15296</name>
    <name evidence="3" type="ORF">PC115_g20049</name>
    <name evidence="4" type="ORF">PC117_g15053</name>
    <name evidence="5" type="ORF">PC118_g20162</name>
    <name evidence="6" type="ORF">PC129_g19197</name>
</gene>
<sequence>MMPSTATQVIEPINRQWMDETSNHENVDDIAPHVEEEESGSSSPILAEYTALGGDDTLKGMTNISAPELDALRALIEPAVTITRTQGHGRKPSVSRKDALSLCWQC</sequence>
<evidence type="ECO:0000313" key="6">
    <source>
        <dbReference type="EMBL" id="KAG3209798.1"/>
    </source>
</evidence>
<dbReference type="Proteomes" id="UP000736787">
    <property type="component" value="Unassembled WGS sequence"/>
</dbReference>
<dbReference type="VEuPathDB" id="FungiDB:PC110_g867"/>
<dbReference type="EMBL" id="RCMG01000561">
    <property type="protein sequence ID" value="KAG2852119.1"/>
    <property type="molecule type" value="Genomic_DNA"/>
</dbReference>
<comment type="caution">
    <text evidence="7">The sequence shown here is derived from an EMBL/GenBank/DDBJ whole genome shotgun (WGS) entry which is preliminary data.</text>
</comment>
<keyword evidence="8" id="KW-1185">Reference proteome</keyword>
<feature type="region of interest" description="Disordered" evidence="1">
    <location>
        <begin position="1"/>
        <end position="21"/>
    </location>
</feature>
<dbReference type="Proteomes" id="UP000760860">
    <property type="component" value="Unassembled WGS sequence"/>
</dbReference>
<reference evidence="2" key="2">
    <citation type="submission" date="2018-10" db="EMBL/GenBank/DDBJ databases">
        <title>Effector identification in a new, highly contiguous assembly of the strawberry crown rot pathogen Phytophthora cactorum.</title>
        <authorList>
            <person name="Armitage A.D."/>
            <person name="Nellist C.F."/>
            <person name="Bates H."/>
            <person name="Vickerstaff R.J."/>
            <person name="Harrison R.J."/>
        </authorList>
    </citation>
    <scope>NUCLEOTIDE SEQUENCE</scope>
    <source>
        <strain evidence="2">15-7</strain>
        <strain evidence="3">4032</strain>
        <strain evidence="4">4040</strain>
        <strain evidence="5">P415</strain>
        <strain evidence="6">P421</strain>
    </source>
</reference>